<dbReference type="InterPro" id="IPR029058">
    <property type="entry name" value="AB_hydrolase_fold"/>
</dbReference>
<dbReference type="PROSITE" id="PS00606">
    <property type="entry name" value="KS3_1"/>
    <property type="match status" value="1"/>
</dbReference>
<dbReference type="GO" id="GO:0004312">
    <property type="term" value="F:fatty acid synthase activity"/>
    <property type="evidence" value="ECO:0007669"/>
    <property type="project" value="TreeGrafter"/>
</dbReference>
<reference evidence="9" key="1">
    <citation type="journal article" date="2017" name="Nat. Microbiol.">
        <title>Global analysis of biosynthetic gene clusters reveals vast potential of secondary metabolite production in Penicillium species.</title>
        <authorList>
            <person name="Nielsen J.C."/>
            <person name="Grijseels S."/>
            <person name="Prigent S."/>
            <person name="Ji B."/>
            <person name="Dainat J."/>
            <person name="Nielsen K.F."/>
            <person name="Frisvad J.C."/>
            <person name="Workman M."/>
            <person name="Nielsen J."/>
        </authorList>
    </citation>
    <scope>NUCLEOTIDE SEQUENCE [LARGE SCALE GENOMIC DNA]</scope>
    <source>
        <strain evidence="9">IBT 29525</strain>
    </source>
</reference>
<dbReference type="GO" id="GO:0044550">
    <property type="term" value="P:secondary metabolite biosynthetic process"/>
    <property type="evidence" value="ECO:0007669"/>
    <property type="project" value="TreeGrafter"/>
</dbReference>
<dbReference type="GO" id="GO:0017000">
    <property type="term" value="P:antibiotic biosynthetic process"/>
    <property type="evidence" value="ECO:0007669"/>
    <property type="project" value="UniProtKB-ARBA"/>
</dbReference>
<feature type="domain" description="Protein kinase" evidence="6">
    <location>
        <begin position="212"/>
        <end position="571"/>
    </location>
</feature>
<name>A0A1V6R579_9EURO</name>
<evidence type="ECO:0000259" key="7">
    <source>
        <dbReference type="PROSITE" id="PS52004"/>
    </source>
</evidence>
<feature type="compositionally biased region" description="Polar residues" evidence="5">
    <location>
        <begin position="682"/>
        <end position="695"/>
    </location>
</feature>
<dbReference type="CDD" id="cd00833">
    <property type="entry name" value="PKS"/>
    <property type="match status" value="1"/>
</dbReference>
<comment type="similarity">
    <text evidence="4">Belongs to the thiolase-like superfamily. Beta-ketoacyl-ACP synthases family.</text>
</comment>
<dbReference type="InterPro" id="IPR018201">
    <property type="entry name" value="Ketoacyl_synth_AS"/>
</dbReference>
<dbReference type="InterPro" id="IPR000719">
    <property type="entry name" value="Prot_kinase_dom"/>
</dbReference>
<dbReference type="Proteomes" id="UP000191612">
    <property type="component" value="Unassembled WGS sequence"/>
</dbReference>
<dbReference type="SUPFAM" id="SSF56112">
    <property type="entry name" value="Protein kinase-like (PK-like)"/>
    <property type="match status" value="1"/>
</dbReference>
<dbReference type="SMART" id="SM00825">
    <property type="entry name" value="PKS_KS"/>
    <property type="match status" value="1"/>
</dbReference>
<evidence type="ECO:0000256" key="4">
    <source>
        <dbReference type="RuleBase" id="RU003694"/>
    </source>
</evidence>
<dbReference type="SUPFAM" id="SSF53474">
    <property type="entry name" value="alpha/beta-Hydrolases"/>
    <property type="match status" value="1"/>
</dbReference>
<dbReference type="PROSITE" id="PS50011">
    <property type="entry name" value="PROTEIN_KINASE_DOM"/>
    <property type="match status" value="1"/>
</dbReference>
<dbReference type="PROSITE" id="PS52004">
    <property type="entry name" value="KS3_2"/>
    <property type="match status" value="1"/>
</dbReference>
<evidence type="ECO:0000256" key="2">
    <source>
        <dbReference type="ARBA" id="ARBA00022553"/>
    </source>
</evidence>
<proteinExistence type="inferred from homology"/>
<evidence type="ECO:0000256" key="1">
    <source>
        <dbReference type="ARBA" id="ARBA00022450"/>
    </source>
</evidence>
<dbReference type="PANTHER" id="PTHR43775:SF21">
    <property type="entry name" value="NON-REDUCING POLYKETIDE SYNTHASE AUSA-RELATED"/>
    <property type="match status" value="1"/>
</dbReference>
<dbReference type="InterPro" id="IPR050091">
    <property type="entry name" value="PKS_NRPS_Biosynth_Enz"/>
</dbReference>
<dbReference type="Pfam" id="PF02801">
    <property type="entry name" value="Ketoacyl-synt_C"/>
    <property type="match status" value="1"/>
</dbReference>
<gene>
    <name evidence="8" type="ORF">PENSOL_c016G01521</name>
</gene>
<dbReference type="GO" id="GO:0004315">
    <property type="term" value="F:3-oxoacyl-[acyl-carrier-protein] synthase activity"/>
    <property type="evidence" value="ECO:0007669"/>
    <property type="project" value="InterPro"/>
</dbReference>
<feature type="region of interest" description="Disordered" evidence="5">
    <location>
        <begin position="600"/>
        <end position="639"/>
    </location>
</feature>
<dbReference type="EMBL" id="MDYO01000016">
    <property type="protein sequence ID" value="OQD96427.1"/>
    <property type="molecule type" value="Genomic_DNA"/>
</dbReference>
<dbReference type="GO" id="GO:0004672">
    <property type="term" value="F:protein kinase activity"/>
    <property type="evidence" value="ECO:0007669"/>
    <property type="project" value="InterPro"/>
</dbReference>
<evidence type="ECO:0000256" key="5">
    <source>
        <dbReference type="SAM" id="MobiDB-lite"/>
    </source>
</evidence>
<evidence type="ECO:0000256" key="3">
    <source>
        <dbReference type="ARBA" id="ARBA00022679"/>
    </source>
</evidence>
<protein>
    <submittedName>
        <fullName evidence="8">Uncharacterized protein</fullName>
    </submittedName>
</protein>
<dbReference type="GO" id="GO:0006633">
    <property type="term" value="P:fatty acid biosynthetic process"/>
    <property type="evidence" value="ECO:0007669"/>
    <property type="project" value="InterPro"/>
</dbReference>
<dbReference type="Gene3D" id="1.20.120.1020">
    <property type="entry name" value="Prion-inhibition and propagation, HeLo domain"/>
    <property type="match status" value="1"/>
</dbReference>
<dbReference type="PANTHER" id="PTHR43775">
    <property type="entry name" value="FATTY ACID SYNTHASE"/>
    <property type="match status" value="1"/>
</dbReference>
<accession>A0A1V6R579</accession>
<dbReference type="Gene3D" id="3.40.47.10">
    <property type="match status" value="1"/>
</dbReference>
<keyword evidence="3 4" id="KW-0808">Transferase</keyword>
<dbReference type="InterPro" id="IPR014030">
    <property type="entry name" value="Ketoacyl_synth_N"/>
</dbReference>
<dbReference type="Pfam" id="PF14479">
    <property type="entry name" value="HeLo"/>
    <property type="match status" value="1"/>
</dbReference>
<dbReference type="InterPro" id="IPR038305">
    <property type="entry name" value="HeLo_sf"/>
</dbReference>
<comment type="caution">
    <text evidence="8">The sequence shown here is derived from an EMBL/GenBank/DDBJ whole genome shotgun (WGS) entry which is preliminary data.</text>
</comment>
<dbReference type="InterPro" id="IPR020841">
    <property type="entry name" value="PKS_Beta-ketoAc_synthase_dom"/>
</dbReference>
<feature type="compositionally biased region" description="Basic residues" evidence="5">
    <location>
        <begin position="619"/>
        <end position="635"/>
    </location>
</feature>
<evidence type="ECO:0000313" key="8">
    <source>
        <dbReference type="EMBL" id="OQD96427.1"/>
    </source>
</evidence>
<organism evidence="8 9">
    <name type="scientific">Penicillium solitum</name>
    <dbReference type="NCBI Taxonomy" id="60172"/>
    <lineage>
        <taxon>Eukaryota</taxon>
        <taxon>Fungi</taxon>
        <taxon>Dikarya</taxon>
        <taxon>Ascomycota</taxon>
        <taxon>Pezizomycotina</taxon>
        <taxon>Eurotiomycetes</taxon>
        <taxon>Eurotiomycetidae</taxon>
        <taxon>Eurotiales</taxon>
        <taxon>Aspergillaceae</taxon>
        <taxon>Penicillium</taxon>
    </lineage>
</organism>
<dbReference type="Pfam" id="PF00109">
    <property type="entry name" value="ketoacyl-synt"/>
    <property type="match status" value="1"/>
</dbReference>
<evidence type="ECO:0000313" key="9">
    <source>
        <dbReference type="Proteomes" id="UP000191612"/>
    </source>
</evidence>
<dbReference type="AlphaFoldDB" id="A0A1V6R579"/>
<dbReference type="GO" id="GO:0005524">
    <property type="term" value="F:ATP binding"/>
    <property type="evidence" value="ECO:0007669"/>
    <property type="project" value="InterPro"/>
</dbReference>
<dbReference type="InterPro" id="IPR029498">
    <property type="entry name" value="HeLo_dom"/>
</dbReference>
<dbReference type="InterPro" id="IPR016039">
    <property type="entry name" value="Thiolase-like"/>
</dbReference>
<dbReference type="InterPro" id="IPR011009">
    <property type="entry name" value="Kinase-like_dom_sf"/>
</dbReference>
<keyword evidence="1" id="KW-0596">Phosphopantetheine</keyword>
<feature type="region of interest" description="Disordered" evidence="5">
    <location>
        <begin position="675"/>
        <end position="705"/>
    </location>
</feature>
<dbReference type="STRING" id="60172.A0A1V6R579"/>
<dbReference type="Gene3D" id="1.10.510.10">
    <property type="entry name" value="Transferase(Phosphotransferase) domain 1"/>
    <property type="match status" value="1"/>
</dbReference>
<keyword evidence="9" id="KW-1185">Reference proteome</keyword>
<feature type="domain" description="Ketosynthase family 3 (KS3)" evidence="7">
    <location>
        <begin position="719"/>
        <end position="1087"/>
    </location>
</feature>
<dbReference type="InterPro" id="IPR014031">
    <property type="entry name" value="Ketoacyl_synth_C"/>
</dbReference>
<sequence length="1087" mass="120710">MDLYGTAVTAITQIYQVTVFIQGVISDIKAFDDDRADIRLKLNLQLLTLLCFKRTFFDAENGLMIPGKVEPFIADTVEGLLVQMRKTLAEYEVVAIKYGLVDEKYTIEDEKPKAQDSLVERAKSKVKMLKLKGYDWSLFDKKKLDRILEAYTKWSEDLRNLMQHMSQDMLARLVESNHQGLKTSGLEPVMNRRLLAKAVAPADYGCLTGIINEEGKPVGGFQLGKWYSGTEETRVIVEYHEYESELKRDDLEPDEVQELKEPIRNLAWLLQSTTFISESPNSLDQPKIYALECLGFVDQPIQERSVFLYKLPTSGTTTAPSLTTLHAFINAVDSSNKRPLKKPSLNDRFSMAHSLALTLSNIHASSWVHKNIWSRGILLFLENSENVSSSGLYEHRLSTPSSKNRIVSYLGDWGYARSVQQGTDMRSDFEVEPNLYRHPNRQGRPTQQFSRLHDIYALGVVLLEIGLWVTLSRLMEAKIREAENSGRLPRPKKVVDDLMALAMQGLPKEMGAGYMRAGVSGTFLRRRSDQMTLKCNTNFEASRSIARILTKQHPVPRPSGYKMPDGSHEALECFQFVSLADLNRHQMSYITIDQDWIHYNGAPPPPGPGGRLPADKLSARQKRRLRQKKRHQHWEKKKDAAAAAADLEATRARFEEDARAAQALWFRSVVKRPVSNREPVGSRSTRVNGSTNGASHTPPHGATASAESDSIKYLVAADPPVIAVIGMGCCFPEADGLEEFWELMQSGKSAVRPPYEDRFKPSDLNRGPNGAFWGNFLRAPDEFDHRFFGISGREANYMDPQQRLLLQVAYEGLESAGYFGLRNSHNTDPSDAGCYIGIGSVDYEDNINSHDTTAFSAVGSLRAFISGRVSHHFGWTGPSLTFDTACSSGAVAIHSAVNALKSKEVSMAVAGGVSLITSPGLYQNLAGTSFLSPTGASKAFDAGANGYCRGEGVGVVVLKTLPRALADGNSVLAVIRASAVNQAMNYGPITVPVSASQTSLYRKALSTAGVDPRHVTYVEAHGTDDLIPWKQAVRTFEALRQRNVIADLRILDGAEHLFDLYPSYKDDLQAAKAVQDGYEFLRRHVGL</sequence>
<evidence type="ECO:0000259" key="6">
    <source>
        <dbReference type="PROSITE" id="PS50011"/>
    </source>
</evidence>
<dbReference type="SUPFAM" id="SSF53901">
    <property type="entry name" value="Thiolase-like"/>
    <property type="match status" value="2"/>
</dbReference>
<keyword evidence="2" id="KW-0597">Phosphoprotein</keyword>